<dbReference type="RefSeq" id="WP_085682259.1">
    <property type="nucleotide sequence ID" value="NZ_CP020932.1"/>
</dbReference>
<organism evidence="1 2">
    <name type="scientific">Marinobacter salarius</name>
    <dbReference type="NCBI Taxonomy" id="1420917"/>
    <lineage>
        <taxon>Bacteria</taxon>
        <taxon>Pseudomonadati</taxon>
        <taxon>Pseudomonadota</taxon>
        <taxon>Gammaproteobacteria</taxon>
        <taxon>Pseudomonadales</taxon>
        <taxon>Marinobacteraceae</taxon>
        <taxon>Marinobacter</taxon>
    </lineage>
</organism>
<proteinExistence type="predicted"/>
<geneLocation type="plasmid" evidence="2">
    <name>psmr5</name>
</geneLocation>
<gene>
    <name evidence="1" type="ORF">MARSALSMR5_04292</name>
</gene>
<protein>
    <submittedName>
        <fullName evidence="1">Uncharacterized protein</fullName>
    </submittedName>
</protein>
<dbReference type="Proteomes" id="UP000193100">
    <property type="component" value="Plasmid pSMR5"/>
</dbReference>
<accession>A0A1W6KG63</accession>
<dbReference type="AlphaFoldDB" id="A0A1W6KG63"/>
<reference evidence="1 2" key="1">
    <citation type="submission" date="2017-04" db="EMBL/GenBank/DDBJ databases">
        <title>Genome Sequence of Marinobacter salarius strain SMR5 Isolated from a culture of the Diatom Skeletonema marinoi.</title>
        <authorList>
            <person name="Topel M."/>
            <person name="Pinder M.I.M."/>
            <person name="Johansson O.N."/>
            <person name="Kourtchenko O."/>
            <person name="Godhe A."/>
            <person name="Clarke A.K."/>
        </authorList>
    </citation>
    <scope>NUCLEOTIDE SEQUENCE [LARGE SCALE GENOMIC DNA]</scope>
    <source>
        <strain evidence="1 2">SMR5</strain>
        <plasmid evidence="2">Plasmid psmr5</plasmid>
    </source>
</reference>
<dbReference type="EMBL" id="CP020932">
    <property type="protein sequence ID" value="ARM86309.1"/>
    <property type="molecule type" value="Genomic_DNA"/>
</dbReference>
<sequence length="279" mass="31618">MKTPQLFSHSAVESLLPEVLGDRFQELAFKLARKAGHRCEVTGYPYPAIKPQPGKKNPSTVLMMEVRDTDGNNQPMAPVAIKKRLKAEGLTPKTVRMVCPLVFWSRHVDLALKYGRGELIFAPWMTQGEAVTLFRTLMIADAQTGHDPDHPAYEQASEVIDAVALQMGNHGLLNEVLALPEDTEWDSEVWLKTLKQLTKRERRVYIDRFAKHLRLWPSKTSFSVLSGYWANNAHAPDAALNPDSHESRPSGNWVRRYYPIFTDSLDILTERNRAKAKTT</sequence>
<dbReference type="GeneID" id="77258184"/>
<evidence type="ECO:0000313" key="2">
    <source>
        <dbReference type="Proteomes" id="UP000193100"/>
    </source>
</evidence>
<evidence type="ECO:0000313" key="1">
    <source>
        <dbReference type="EMBL" id="ARM86309.1"/>
    </source>
</evidence>
<keyword evidence="1" id="KW-0614">Plasmid</keyword>
<name>A0A1W6KG63_9GAMM</name>